<feature type="compositionally biased region" description="Low complexity" evidence="1">
    <location>
        <begin position="169"/>
        <end position="217"/>
    </location>
</feature>
<evidence type="ECO:0000313" key="3">
    <source>
        <dbReference type="Proteomes" id="UP001648503"/>
    </source>
</evidence>
<feature type="compositionally biased region" description="Polar residues" evidence="1">
    <location>
        <begin position="21"/>
        <end position="34"/>
    </location>
</feature>
<feature type="region of interest" description="Disordered" evidence="1">
    <location>
        <begin position="80"/>
        <end position="118"/>
    </location>
</feature>
<feature type="compositionally biased region" description="Polar residues" evidence="1">
    <location>
        <begin position="484"/>
        <end position="505"/>
    </location>
</feature>
<organism evidence="2 3">
    <name type="scientific">Batrachochytrium salamandrivorans</name>
    <dbReference type="NCBI Taxonomy" id="1357716"/>
    <lineage>
        <taxon>Eukaryota</taxon>
        <taxon>Fungi</taxon>
        <taxon>Fungi incertae sedis</taxon>
        <taxon>Chytridiomycota</taxon>
        <taxon>Chytridiomycota incertae sedis</taxon>
        <taxon>Chytridiomycetes</taxon>
        <taxon>Rhizophydiales</taxon>
        <taxon>Rhizophydiales incertae sedis</taxon>
        <taxon>Batrachochytrium</taxon>
    </lineage>
</organism>
<accession>A0ABQ8EZB2</accession>
<reference evidence="2 3" key="1">
    <citation type="submission" date="2021-02" db="EMBL/GenBank/DDBJ databases">
        <title>Variation within the Batrachochytrium salamandrivorans European outbreak.</title>
        <authorList>
            <person name="Kelly M."/>
            <person name="Pasmans F."/>
            <person name="Shea T.P."/>
            <person name="Munoz J.F."/>
            <person name="Carranza S."/>
            <person name="Cuomo C.A."/>
            <person name="Martel A."/>
        </authorList>
    </citation>
    <scope>NUCLEOTIDE SEQUENCE [LARGE SCALE GENOMIC DNA]</scope>
    <source>
        <strain evidence="2 3">AMFP18/2</strain>
    </source>
</reference>
<gene>
    <name evidence="2" type="ORF">BASA50_010512</name>
</gene>
<evidence type="ECO:0000256" key="1">
    <source>
        <dbReference type="SAM" id="MobiDB-lite"/>
    </source>
</evidence>
<name>A0ABQ8EZB2_9FUNG</name>
<feature type="region of interest" description="Disordered" evidence="1">
    <location>
        <begin position="21"/>
        <end position="43"/>
    </location>
</feature>
<feature type="compositionally biased region" description="Polar residues" evidence="1">
    <location>
        <begin position="100"/>
        <end position="113"/>
    </location>
</feature>
<feature type="region of interest" description="Disordered" evidence="1">
    <location>
        <begin position="484"/>
        <end position="514"/>
    </location>
</feature>
<comment type="caution">
    <text evidence="2">The sequence shown here is derived from an EMBL/GenBank/DDBJ whole genome shotgun (WGS) entry which is preliminary data.</text>
</comment>
<evidence type="ECO:0008006" key="4">
    <source>
        <dbReference type="Google" id="ProtNLM"/>
    </source>
</evidence>
<keyword evidence="3" id="KW-1185">Reference proteome</keyword>
<evidence type="ECO:0000313" key="2">
    <source>
        <dbReference type="EMBL" id="KAH6588711.1"/>
    </source>
</evidence>
<feature type="region of interest" description="Disordered" evidence="1">
    <location>
        <begin position="169"/>
        <end position="218"/>
    </location>
</feature>
<sequence>MPSGPSSSLPLTMATSISASNAKTRGGHMSSSGMQQPSQRLSIQLQSLSLADSPASPYSPQLAVGPALPALSSQNNYRRALVHSEASEESHNTGGGMSEDATTTTTVSSSHDMNNNNHNQHQQLLLQPLQEQLPPPPPHGFIVNPTQAALHELKALPAIPNNFTAASTLASTPSSHTGTGIRRTTPTPINTSLTAAATTTTTTTTAAPTPHSSTTPANHVSLQIHNGSLPKTQQERLERQAACAKSRWMTSLNTTVVWPTLFALVDHPARTPFESQLYWKLLARRLPVNQYLRSHKPSPPPPYTALPCTPPPLSVNSSLDSTSTASARIHPPLPPLPVFRGCSRCTADLESIEHVFFDCPPAQAFWAAFRLHFGAIVGMSTAELPPITLCDVILFFPDMRPVLCAEELHVLQVMHSVALWSLWGARTLPPSETLLWQSFTNRLQARISIEYDAAVASQGESDAESLLGIRSRNSYAYSLVSAGSQDDSLNTHTSSVSPATPSSHHAGSGFPIRDQRRFRNASANSSLTLIHESYATTPISSVTPSTPTASVGGFISTWCSNTISSISVTPEGLKFQKLPMPAGLA</sequence>
<dbReference type="Proteomes" id="UP001648503">
    <property type="component" value="Unassembled WGS sequence"/>
</dbReference>
<protein>
    <recommendedName>
        <fullName evidence="4">Reverse transcriptase zinc-binding domain-containing protein</fullName>
    </recommendedName>
</protein>
<proteinExistence type="predicted"/>
<dbReference type="EMBL" id="JAFCIX010000494">
    <property type="protein sequence ID" value="KAH6588711.1"/>
    <property type="molecule type" value="Genomic_DNA"/>
</dbReference>